<name>A0A7X0MH67_9SPHI</name>
<comment type="caution">
    <text evidence="7">The sequence shown here is derived from an EMBL/GenBank/DDBJ whole genome shotgun (WGS) entry which is preliminary data.</text>
</comment>
<dbReference type="InterPro" id="IPR002938">
    <property type="entry name" value="FAD-bd"/>
</dbReference>
<dbReference type="GO" id="GO:0005737">
    <property type="term" value="C:cytoplasm"/>
    <property type="evidence" value="ECO:0007669"/>
    <property type="project" value="UniProtKB-SubCell"/>
</dbReference>
<dbReference type="PRINTS" id="PR00420">
    <property type="entry name" value="RNGMNOXGNASE"/>
</dbReference>
<feature type="binding site" evidence="5">
    <location>
        <position position="306"/>
    </location>
    <ligand>
        <name>FAD</name>
        <dbReference type="ChEBI" id="CHEBI:57692"/>
    </ligand>
</feature>
<dbReference type="HAMAP" id="MF_00845">
    <property type="entry name" value="TetX_monooxygenase"/>
    <property type="match status" value="1"/>
</dbReference>
<dbReference type="RefSeq" id="WP_184622704.1">
    <property type="nucleotide sequence ID" value="NZ_JACHCC010000002.1"/>
</dbReference>
<sequence>MLLQNKRVAIVGGGPGGLTLARLLQIKGVKVKVYERDIDRNVRLQGGALDLHTESGLAALEKAGLMDEFKANFRPGAENTRVVDNQAKIYYDQHTEDTTTSFGDKHHRPEIDRGPLRDILLDSLEPDTVVWNSHILSIKPIGSTWEIIFQNGNTVIADVVIGADGSNSKIRPFVTAIKPVWAGVTMIEGSIYDSQKTAPRIHELLKGGKIFAYGNEKTLIVSAKGDGNFGFAIGFKTEEDWVSQSGIDFSDHKRLLAWFKKEFSEWDSIWYELFSSEKSLFIPRPQYCMPLDQSWEAKPNLTLIGDAAHWMPPFAGEGVNMAMLDALELSERLTSDRFSDMQTAIAAYEKPMFKRFAKVGQMTMFNTKWMHQPKAIENMLAMFSNNIFKQAWFIGKMWMATVFAPYKFF</sequence>
<comment type="subcellular location">
    <subcellularLocation>
        <location evidence="5">Cytoplasm</location>
    </subcellularLocation>
</comment>
<feature type="binding site" evidence="5">
    <location>
        <position position="50"/>
    </location>
    <ligand>
        <name>FAD</name>
        <dbReference type="ChEBI" id="CHEBI:57692"/>
    </ligand>
</feature>
<dbReference type="InterPro" id="IPR036188">
    <property type="entry name" value="FAD/NAD-bd_sf"/>
</dbReference>
<feature type="domain" description="FAD-binding" evidence="6">
    <location>
        <begin position="7"/>
        <end position="96"/>
    </location>
</feature>
<evidence type="ECO:0000259" key="6">
    <source>
        <dbReference type="Pfam" id="PF01494"/>
    </source>
</evidence>
<dbReference type="InterPro" id="IPR043683">
    <property type="entry name" value="TetX_monooxygenase"/>
</dbReference>
<comment type="cofactor">
    <cofactor evidence="5">
        <name>FAD</name>
        <dbReference type="ChEBI" id="CHEBI:57692"/>
    </cofactor>
</comment>
<dbReference type="Gene3D" id="3.50.50.60">
    <property type="entry name" value="FAD/NAD(P)-binding domain"/>
    <property type="match status" value="1"/>
</dbReference>
<comment type="subunit">
    <text evidence="5">Monomer.</text>
</comment>
<feature type="binding site" evidence="5">
    <location>
        <position position="43"/>
    </location>
    <ligand>
        <name>NADPH</name>
        <dbReference type="ChEBI" id="CHEBI:57783"/>
    </ligand>
</feature>
<dbReference type="Pfam" id="PF01494">
    <property type="entry name" value="FAD_binding_3"/>
    <property type="match status" value="2"/>
</dbReference>
<dbReference type="Proteomes" id="UP000521017">
    <property type="component" value="Unassembled WGS sequence"/>
</dbReference>
<keyword evidence="4 5" id="KW-0503">Monooxygenase</keyword>
<dbReference type="SUPFAM" id="SSF51905">
    <property type="entry name" value="FAD/NAD(P)-binding domain"/>
    <property type="match status" value="1"/>
</dbReference>
<dbReference type="EC" id="1.14.13.-" evidence="5"/>
<gene>
    <name evidence="7" type="ORF">HDF25_000648</name>
</gene>
<comment type="domain">
    <text evidence="5">Consists of an N-terminal FAD-binding domain with a Rossman fold and a C-terminal substrate-binding domain.</text>
</comment>
<dbReference type="PANTHER" id="PTHR46972:SF1">
    <property type="entry name" value="FAD DEPENDENT OXIDOREDUCTASE DOMAIN-CONTAINING PROTEIN"/>
    <property type="match status" value="1"/>
</dbReference>
<feature type="domain" description="FAD-binding" evidence="6">
    <location>
        <begin position="153"/>
        <end position="333"/>
    </location>
</feature>
<reference evidence="7 8" key="1">
    <citation type="submission" date="2020-08" db="EMBL/GenBank/DDBJ databases">
        <title>Genomic Encyclopedia of Type Strains, Phase IV (KMG-V): Genome sequencing to study the core and pangenomes of soil and plant-associated prokaryotes.</title>
        <authorList>
            <person name="Whitman W."/>
        </authorList>
    </citation>
    <scope>NUCLEOTIDE SEQUENCE [LARGE SCALE GENOMIC DNA]</scope>
    <source>
        <strain evidence="7 8">M2T3</strain>
    </source>
</reference>
<keyword evidence="3 5" id="KW-0560">Oxidoreductase</keyword>
<keyword evidence="2 5" id="KW-0274">FAD</keyword>
<evidence type="ECO:0000313" key="7">
    <source>
        <dbReference type="EMBL" id="MBB6498511.1"/>
    </source>
</evidence>
<comment type="similarity">
    <text evidence="5">Belongs to the aromatic-ring hydroxylase family. TetX subfamily.</text>
</comment>
<keyword evidence="5" id="KW-0963">Cytoplasm</keyword>
<comment type="function">
    <text evidence="5">An FAD-requiring monooxygenase active on some tetracycline antibiotic derivatives, which leads to their inactivation. Hydroxylates carbon 11a of tetracycline and some analogs.</text>
</comment>
<dbReference type="EMBL" id="JACHCC010000002">
    <property type="protein sequence ID" value="MBB6498511.1"/>
    <property type="molecule type" value="Genomic_DNA"/>
</dbReference>
<dbReference type="GO" id="GO:0071949">
    <property type="term" value="F:FAD binding"/>
    <property type="evidence" value="ECO:0007669"/>
    <property type="project" value="InterPro"/>
</dbReference>
<evidence type="ECO:0000256" key="1">
    <source>
        <dbReference type="ARBA" id="ARBA00022630"/>
    </source>
</evidence>
<keyword evidence="1 5" id="KW-0285">Flavoprotein</keyword>
<keyword evidence="5" id="KW-0521">NADP</keyword>
<evidence type="ECO:0000313" key="8">
    <source>
        <dbReference type="Proteomes" id="UP000521017"/>
    </source>
</evidence>
<comment type="catalytic activity">
    <reaction evidence="5">
        <text>a tetracycline + NADPH + O2 + H(+) = an 11a-hydroxytetracycline + NADP(+) + H2O</text>
        <dbReference type="Rhea" id="RHEA:61444"/>
        <dbReference type="ChEBI" id="CHEBI:15377"/>
        <dbReference type="ChEBI" id="CHEBI:15378"/>
        <dbReference type="ChEBI" id="CHEBI:15379"/>
        <dbReference type="ChEBI" id="CHEBI:57783"/>
        <dbReference type="ChEBI" id="CHEBI:58349"/>
        <dbReference type="ChEBI" id="CHEBI:144644"/>
        <dbReference type="ChEBI" id="CHEBI:144645"/>
    </reaction>
</comment>
<proteinExistence type="inferred from homology"/>
<dbReference type="PANTHER" id="PTHR46972">
    <property type="entry name" value="MONOOXYGENASE ASQM-RELATED"/>
    <property type="match status" value="1"/>
</dbReference>
<evidence type="ECO:0000256" key="3">
    <source>
        <dbReference type="ARBA" id="ARBA00023002"/>
    </source>
</evidence>
<dbReference type="AlphaFoldDB" id="A0A7X0MH67"/>
<keyword evidence="5" id="KW-0547">Nucleotide-binding</keyword>
<accession>A0A7X0MH67</accession>
<dbReference type="GO" id="GO:0046677">
    <property type="term" value="P:response to antibiotic"/>
    <property type="evidence" value="ECO:0007669"/>
    <property type="project" value="InterPro"/>
</dbReference>
<evidence type="ECO:0000256" key="5">
    <source>
        <dbReference type="HAMAP-Rule" id="MF_00845"/>
    </source>
</evidence>
<dbReference type="GO" id="GO:0004497">
    <property type="term" value="F:monooxygenase activity"/>
    <property type="evidence" value="ECO:0007669"/>
    <property type="project" value="UniProtKB-UniRule"/>
</dbReference>
<protein>
    <recommendedName>
        <fullName evidence="5">Flavin-dependent monooxygenase</fullName>
    </recommendedName>
    <alternativeName>
        <fullName evidence="5">TetX monooxygenase</fullName>
        <shortName evidence="5">TetX</shortName>
        <ecNumber evidence="5">1.14.13.-</ecNumber>
    </alternativeName>
</protein>
<evidence type="ECO:0000256" key="2">
    <source>
        <dbReference type="ARBA" id="ARBA00022827"/>
    </source>
</evidence>
<organism evidence="7 8">
    <name type="scientific">Pedobacter cryoconitis</name>
    <dbReference type="NCBI Taxonomy" id="188932"/>
    <lineage>
        <taxon>Bacteria</taxon>
        <taxon>Pseudomonadati</taxon>
        <taxon>Bacteroidota</taxon>
        <taxon>Sphingobacteriia</taxon>
        <taxon>Sphingobacteriales</taxon>
        <taxon>Sphingobacteriaceae</taxon>
        <taxon>Pedobacter</taxon>
    </lineage>
</organism>
<evidence type="ECO:0000256" key="4">
    <source>
        <dbReference type="ARBA" id="ARBA00023033"/>
    </source>
</evidence>
<feature type="binding site" evidence="5">
    <location>
        <position position="113"/>
    </location>
    <ligand>
        <name>FAD</name>
        <dbReference type="ChEBI" id="CHEBI:57692"/>
    </ligand>
</feature>